<gene>
    <name evidence="1" type="ORF">ACFYXQ_12135</name>
</gene>
<evidence type="ECO:0000313" key="2">
    <source>
        <dbReference type="Proteomes" id="UP001601992"/>
    </source>
</evidence>
<name>A0ABW6RWW4_9NOCA</name>
<dbReference type="Proteomes" id="UP001601992">
    <property type="component" value="Unassembled WGS sequence"/>
</dbReference>
<dbReference type="RefSeq" id="WP_040829144.1">
    <property type="nucleotide sequence ID" value="NZ_JBIAQY010000003.1"/>
</dbReference>
<dbReference type="EMBL" id="JBIAQY010000003">
    <property type="protein sequence ID" value="MFF3568512.1"/>
    <property type="molecule type" value="Genomic_DNA"/>
</dbReference>
<protein>
    <submittedName>
        <fullName evidence="1">Uncharacterized protein</fullName>
    </submittedName>
</protein>
<evidence type="ECO:0000313" key="1">
    <source>
        <dbReference type="EMBL" id="MFF3568512.1"/>
    </source>
</evidence>
<sequence length="112" mass="12544">MLYYTGSGDDLVISSGVCDHAELELAHGLMQQHHMCRMDRCAWKWVAYGTLVHHGRIVPPEFSPRQRAHARGIEFPVACPAEPADYPEPQTFRQVLDTLDKLVADMRAGGRG</sequence>
<proteinExistence type="predicted"/>
<keyword evidence="2" id="KW-1185">Reference proteome</keyword>
<comment type="caution">
    <text evidence="1">The sequence shown here is derived from an EMBL/GenBank/DDBJ whole genome shotgun (WGS) entry which is preliminary data.</text>
</comment>
<accession>A0ABW6RWW4</accession>
<organism evidence="1 2">
    <name type="scientific">Nocardia jiangxiensis</name>
    <dbReference type="NCBI Taxonomy" id="282685"/>
    <lineage>
        <taxon>Bacteria</taxon>
        <taxon>Bacillati</taxon>
        <taxon>Actinomycetota</taxon>
        <taxon>Actinomycetes</taxon>
        <taxon>Mycobacteriales</taxon>
        <taxon>Nocardiaceae</taxon>
        <taxon>Nocardia</taxon>
    </lineage>
</organism>
<reference evidence="1 2" key="1">
    <citation type="submission" date="2024-10" db="EMBL/GenBank/DDBJ databases">
        <title>The Natural Products Discovery Center: Release of the First 8490 Sequenced Strains for Exploring Actinobacteria Biosynthetic Diversity.</title>
        <authorList>
            <person name="Kalkreuter E."/>
            <person name="Kautsar S.A."/>
            <person name="Yang D."/>
            <person name="Bader C.D."/>
            <person name="Teijaro C.N."/>
            <person name="Fluegel L."/>
            <person name="Davis C.M."/>
            <person name="Simpson J.R."/>
            <person name="Lauterbach L."/>
            <person name="Steele A.D."/>
            <person name="Gui C."/>
            <person name="Meng S."/>
            <person name="Li G."/>
            <person name="Viehrig K."/>
            <person name="Ye F."/>
            <person name="Su P."/>
            <person name="Kiefer A.F."/>
            <person name="Nichols A."/>
            <person name="Cepeda A.J."/>
            <person name="Yan W."/>
            <person name="Fan B."/>
            <person name="Jiang Y."/>
            <person name="Adhikari A."/>
            <person name="Zheng C.-J."/>
            <person name="Schuster L."/>
            <person name="Cowan T.M."/>
            <person name="Smanski M.J."/>
            <person name="Chevrette M.G."/>
            <person name="De Carvalho L.P.S."/>
            <person name="Shen B."/>
        </authorList>
    </citation>
    <scope>NUCLEOTIDE SEQUENCE [LARGE SCALE GENOMIC DNA]</scope>
    <source>
        <strain evidence="1 2">NPDC002593</strain>
    </source>
</reference>